<dbReference type="InterPro" id="IPR002740">
    <property type="entry name" value="EVE_domain"/>
</dbReference>
<accession>A0A8X8CQD1</accession>
<dbReference type="InterPro" id="IPR047197">
    <property type="entry name" value="THYN1-like_EVE"/>
</dbReference>
<comment type="caution">
    <text evidence="4">The sequence shown here is derived from an EMBL/GenBank/DDBJ whole genome shotgun (WGS) entry which is preliminary data.</text>
</comment>
<dbReference type="PANTHER" id="PTHR14087:SF8">
    <property type="entry name" value="OS03G0676100 PROTEIN"/>
    <property type="match status" value="1"/>
</dbReference>
<comment type="subcellular location">
    <subcellularLocation>
        <location evidence="1">Nucleus</location>
    </subcellularLocation>
</comment>
<dbReference type="AlphaFoldDB" id="A0A8X8CQD1"/>
<dbReference type="GO" id="GO:0005634">
    <property type="term" value="C:nucleus"/>
    <property type="evidence" value="ECO:0007669"/>
    <property type="project" value="UniProtKB-SubCell"/>
</dbReference>
<dbReference type="Proteomes" id="UP000886885">
    <property type="component" value="Chromosome 9A"/>
</dbReference>
<dbReference type="EMBL" id="JAAWWB010000017">
    <property type="protein sequence ID" value="KAG6762579.1"/>
    <property type="molecule type" value="Genomic_DNA"/>
</dbReference>
<evidence type="ECO:0000256" key="1">
    <source>
        <dbReference type="ARBA" id="ARBA00004123"/>
    </source>
</evidence>
<gene>
    <name evidence="4" type="ORF">POTOM_033088</name>
</gene>
<evidence type="ECO:0000256" key="2">
    <source>
        <dbReference type="ARBA" id="ARBA00023242"/>
    </source>
</evidence>
<evidence type="ECO:0000259" key="3">
    <source>
        <dbReference type="Pfam" id="PF01878"/>
    </source>
</evidence>
<dbReference type="InterPro" id="IPR052181">
    <property type="entry name" value="5hmC_binding"/>
</dbReference>
<protein>
    <recommendedName>
        <fullName evidence="3">EVE domain-containing protein</fullName>
    </recommendedName>
</protein>
<dbReference type="Pfam" id="PF01878">
    <property type="entry name" value="EVE"/>
    <property type="match status" value="1"/>
</dbReference>
<sequence>MGKQKQYWLLKTEPGEWSWDDQASNGGISNWDGVKNKQAQKNLKAMKLNDLCFFYHSGSNARRVVGVVTVVKEWYDEGGEGVVDVKAVGEMRRPLDLKELKGDEGLKGFQLFRQPRLSVVPVSKEVWERVCELGGGFEGDGKDDGGDDVDGYQYHLTSLRCLRLFLGGKERKKSKQCLFVVILLTFGIVYVSAECKDNPNGLSSALAKTFKVDLFNGKGGLIEGCIERIDRPGLDLVALEDPKLVPPQSTQRGRYLQHLVSLSRICTLKGDRADWLVEKCALSEMIQNPPTKVGLLPLLSSSKKLTSILAQVLVVMEKTYNLLVFASQLMNVLAERSLLRACSVARNRMAIQLENLVQSIKSKVRALKKSKKPYIKMDKSASVKVEIRSRKARRLIDKTLQVADRPGKRTIS</sequence>
<keyword evidence="5" id="KW-1185">Reference proteome</keyword>
<evidence type="ECO:0000313" key="5">
    <source>
        <dbReference type="Proteomes" id="UP000886885"/>
    </source>
</evidence>
<proteinExistence type="predicted"/>
<name>A0A8X8CQD1_POPTO</name>
<evidence type="ECO:0000313" key="4">
    <source>
        <dbReference type="EMBL" id="KAG6762579.1"/>
    </source>
</evidence>
<dbReference type="OrthoDB" id="41445at2759"/>
<keyword evidence="2" id="KW-0539">Nucleus</keyword>
<feature type="domain" description="EVE" evidence="3">
    <location>
        <begin position="6"/>
        <end position="133"/>
    </location>
</feature>
<dbReference type="PANTHER" id="PTHR14087">
    <property type="entry name" value="THYMOCYTE NUCLEAR PROTEIN 1"/>
    <property type="match status" value="1"/>
</dbReference>
<dbReference type="CDD" id="cd21133">
    <property type="entry name" value="EVE"/>
    <property type="match status" value="1"/>
</dbReference>
<reference evidence="4" key="1">
    <citation type="journal article" date="2020" name="bioRxiv">
        <title>Hybrid origin of Populus tomentosa Carr. identified through genome sequencing and phylogenomic analysis.</title>
        <authorList>
            <person name="An X."/>
            <person name="Gao K."/>
            <person name="Chen Z."/>
            <person name="Li J."/>
            <person name="Yang X."/>
            <person name="Yang X."/>
            <person name="Zhou J."/>
            <person name="Guo T."/>
            <person name="Zhao T."/>
            <person name="Huang S."/>
            <person name="Miao D."/>
            <person name="Khan W.U."/>
            <person name="Rao P."/>
            <person name="Ye M."/>
            <person name="Lei B."/>
            <person name="Liao W."/>
            <person name="Wang J."/>
            <person name="Ji L."/>
            <person name="Li Y."/>
            <person name="Guo B."/>
            <person name="Mustafa N.S."/>
            <person name="Li S."/>
            <person name="Yun Q."/>
            <person name="Keller S.R."/>
            <person name="Mao J."/>
            <person name="Zhang R."/>
            <person name="Strauss S.H."/>
        </authorList>
    </citation>
    <scope>NUCLEOTIDE SEQUENCE</scope>
    <source>
        <strain evidence="4">GM15</strain>
        <tissue evidence="4">Leaf</tissue>
    </source>
</reference>
<organism evidence="4 5">
    <name type="scientific">Populus tomentosa</name>
    <name type="common">Chinese white poplar</name>
    <dbReference type="NCBI Taxonomy" id="118781"/>
    <lineage>
        <taxon>Eukaryota</taxon>
        <taxon>Viridiplantae</taxon>
        <taxon>Streptophyta</taxon>
        <taxon>Embryophyta</taxon>
        <taxon>Tracheophyta</taxon>
        <taxon>Spermatophyta</taxon>
        <taxon>Magnoliopsida</taxon>
        <taxon>eudicotyledons</taxon>
        <taxon>Gunneridae</taxon>
        <taxon>Pentapetalae</taxon>
        <taxon>rosids</taxon>
        <taxon>fabids</taxon>
        <taxon>Malpighiales</taxon>
        <taxon>Salicaceae</taxon>
        <taxon>Saliceae</taxon>
        <taxon>Populus</taxon>
    </lineage>
</organism>